<dbReference type="HOGENOM" id="CLU_942579_0_0_7"/>
<keyword evidence="4" id="KW-1185">Reference proteome</keyword>
<dbReference type="EMBL" id="CP002606">
    <property type="protein sequence ID" value="AEA33184.1"/>
    <property type="molecule type" value="Genomic_DNA"/>
</dbReference>
<dbReference type="PANTHER" id="PTHR40572">
    <property type="entry name" value="PROTEIN BAX"/>
    <property type="match status" value="1"/>
</dbReference>
<dbReference type="PANTHER" id="PTHR40572:SF1">
    <property type="entry name" value="PROTEIN BAX"/>
    <property type="match status" value="1"/>
</dbReference>
<dbReference type="KEGG" id="hmr:Hipma_0207"/>
<dbReference type="Gene3D" id="1.10.530.10">
    <property type="match status" value="1"/>
</dbReference>
<protein>
    <submittedName>
        <fullName evidence="3">Mannosyl-glycoprotein endo-beta-N-acetylglucosamidase</fullName>
    </submittedName>
</protein>
<dbReference type="AlphaFoldDB" id="F2LXJ8"/>
<dbReference type="GO" id="GO:0004040">
    <property type="term" value="F:amidase activity"/>
    <property type="evidence" value="ECO:0007669"/>
    <property type="project" value="InterPro"/>
</dbReference>
<dbReference type="Pfam" id="PF01832">
    <property type="entry name" value="Glucosaminidase"/>
    <property type="match status" value="1"/>
</dbReference>
<dbReference type="InParanoid" id="F2LXJ8"/>
<keyword evidence="1" id="KW-0812">Transmembrane</keyword>
<keyword evidence="1" id="KW-1133">Transmembrane helix</keyword>
<dbReference type="InterPro" id="IPR053195">
    <property type="entry name" value="Bax-like"/>
</dbReference>
<accession>F2LXJ8</accession>
<evidence type="ECO:0000256" key="1">
    <source>
        <dbReference type="SAM" id="Phobius"/>
    </source>
</evidence>
<evidence type="ECO:0000259" key="2">
    <source>
        <dbReference type="SMART" id="SM00047"/>
    </source>
</evidence>
<gene>
    <name evidence="3" type="ordered locus">Hipma_0207</name>
</gene>
<evidence type="ECO:0000313" key="4">
    <source>
        <dbReference type="Proteomes" id="UP000008139"/>
    </source>
</evidence>
<sequence>MSVKRPVLKPKTNVAALIFIVLFALAFVFGIALLVFGKTPYQNRGVVLYTVKNTQQLKERLSLYSPLNSYFFAIEPYLLKSLPRDFAHLDAKQRKELFIKAMLPIAFTVKAQFDREHELFIKLKEKLDNNQPLSEADKKLLAYGLRKFRCKTINELIKKSGSIPVSLLIAQAGIESGWGSSRFAIYYNNVYGIHKKHPRPGDIVRRFSSLYDATVCYMLNLDRSPAYKRLREARYRMGRYPNPYKLAEYLTLYSTRRGVYVRLVQRIISSNNLAKFDKLYPSTFVAENPKGLALE</sequence>
<reference evidence="4" key="2">
    <citation type="submission" date="2011-03" db="EMBL/GenBank/DDBJ databases">
        <title>The complete genome of Hippea maritima DSM 10411.</title>
        <authorList>
            <consortium name="US DOE Joint Genome Institute (JGI-PGF)"/>
            <person name="Lucas S."/>
            <person name="Copeland A."/>
            <person name="Lapidus A."/>
            <person name="Bruce D."/>
            <person name="Goodwin L."/>
            <person name="Pitluck S."/>
            <person name="Peters L."/>
            <person name="Kyrpides N."/>
            <person name="Mavromatis K."/>
            <person name="Pagani I."/>
            <person name="Ivanova N."/>
            <person name="Mikhailova N."/>
            <person name="Lu M."/>
            <person name="Detter J.C."/>
            <person name="Tapia R."/>
            <person name="Han C."/>
            <person name="Land M."/>
            <person name="Hauser L."/>
            <person name="Markowitz V."/>
            <person name="Cheng J.-F."/>
            <person name="Hugenholtz P."/>
            <person name="Woyke T."/>
            <person name="Wu D."/>
            <person name="Spring S."/>
            <person name="Schroeder M."/>
            <person name="Brambilla E."/>
            <person name="Klenk H.-P."/>
            <person name="Eisen J.A."/>
        </authorList>
    </citation>
    <scope>NUCLEOTIDE SEQUENCE [LARGE SCALE GENOMIC DNA]</scope>
    <source>
        <strain evidence="4">ATCC 700847 / DSM 10411 / MH2</strain>
    </source>
</reference>
<name>F2LXJ8_HIPMA</name>
<organism evidence="3 4">
    <name type="scientific">Hippea maritima (strain ATCC 700847 / DSM 10411 / MH2)</name>
    <dbReference type="NCBI Taxonomy" id="760142"/>
    <lineage>
        <taxon>Bacteria</taxon>
        <taxon>Pseudomonadati</taxon>
        <taxon>Campylobacterota</taxon>
        <taxon>Desulfurellia</taxon>
        <taxon>Desulfurellales</taxon>
        <taxon>Hippeaceae</taxon>
        <taxon>Hippea</taxon>
    </lineage>
</organism>
<dbReference type="STRING" id="760142.Hipma_0207"/>
<proteinExistence type="predicted"/>
<dbReference type="InterPro" id="IPR002901">
    <property type="entry name" value="MGlyc_endo_b_GlcNAc-like_dom"/>
</dbReference>
<dbReference type="eggNOG" id="COG2992">
    <property type="taxonomic scope" value="Bacteria"/>
</dbReference>
<feature type="domain" description="Mannosyl-glycoprotein endo-beta-N-acetylglucosamidase-like" evidence="2">
    <location>
        <begin position="138"/>
        <end position="254"/>
    </location>
</feature>
<dbReference type="SMART" id="SM00047">
    <property type="entry name" value="LYZ2"/>
    <property type="match status" value="1"/>
</dbReference>
<feature type="transmembrane region" description="Helical" evidence="1">
    <location>
        <begin position="12"/>
        <end position="36"/>
    </location>
</feature>
<dbReference type="Proteomes" id="UP000008139">
    <property type="component" value="Chromosome"/>
</dbReference>
<reference evidence="3 4" key="1">
    <citation type="journal article" date="2011" name="Stand. Genomic Sci.">
        <title>Complete genome sequence of the thermophilic sulfur-reducer Hippea maritima type strain (MH(2)).</title>
        <authorList>
            <person name="Huntemann M."/>
            <person name="Lu M."/>
            <person name="Nolan M."/>
            <person name="Lapidus A."/>
            <person name="Lucas S."/>
            <person name="Hammon N."/>
            <person name="Deshpande S."/>
            <person name="Cheng J.F."/>
            <person name="Tapia R."/>
            <person name="Han C."/>
            <person name="Goodwin L."/>
            <person name="Pitluck S."/>
            <person name="Liolios K."/>
            <person name="Pagani I."/>
            <person name="Ivanova N."/>
            <person name="Ovchinikova G."/>
            <person name="Pati A."/>
            <person name="Chen A."/>
            <person name="Palaniappan K."/>
            <person name="Land M."/>
            <person name="Hauser L."/>
            <person name="Jeffries C.D."/>
            <person name="Detter J.C."/>
            <person name="Brambilla E.M."/>
            <person name="Rohde M."/>
            <person name="Spring S."/>
            <person name="Goker M."/>
            <person name="Woyke T."/>
            <person name="Bristow J."/>
            <person name="Eisen J.A."/>
            <person name="Markowitz V."/>
            <person name="Hugenholtz P."/>
            <person name="Kyrpides N.C."/>
            <person name="Klenk H.P."/>
            <person name="Mavromatis K."/>
        </authorList>
    </citation>
    <scope>NUCLEOTIDE SEQUENCE [LARGE SCALE GENOMIC DNA]</scope>
    <source>
        <strain evidence="4">ATCC 700847 / DSM 10411 / MH2</strain>
    </source>
</reference>
<evidence type="ECO:0000313" key="3">
    <source>
        <dbReference type="EMBL" id="AEA33184.1"/>
    </source>
</evidence>
<keyword evidence="1" id="KW-0472">Membrane</keyword>
<dbReference type="OrthoDB" id="9788155at2"/>
<dbReference type="RefSeq" id="WP_013681228.1">
    <property type="nucleotide sequence ID" value="NC_015318.1"/>
</dbReference>